<proteinExistence type="predicted"/>
<accession>A0A2U9C6S4</accession>
<evidence type="ECO:0000313" key="3">
    <source>
        <dbReference type="Proteomes" id="UP000246464"/>
    </source>
</evidence>
<feature type="compositionally biased region" description="Polar residues" evidence="1">
    <location>
        <begin position="46"/>
        <end position="59"/>
    </location>
</feature>
<evidence type="ECO:0000256" key="1">
    <source>
        <dbReference type="SAM" id="MobiDB-lite"/>
    </source>
</evidence>
<name>A0A2U9C6S4_SCOMX</name>
<keyword evidence="3" id="KW-1185">Reference proteome</keyword>
<protein>
    <submittedName>
        <fullName evidence="2">Uncharacterized protein</fullName>
    </submittedName>
</protein>
<reference evidence="2 3" key="1">
    <citation type="submission" date="2017-12" db="EMBL/GenBank/DDBJ databases">
        <title>Integrating genomic resources of turbot (Scophthalmus maximus) in depth evaluation of genetic and physical mapping variation across individuals.</title>
        <authorList>
            <person name="Martinez P."/>
        </authorList>
    </citation>
    <scope>NUCLEOTIDE SEQUENCE [LARGE SCALE GENOMIC DNA]</scope>
</reference>
<sequence length="71" mass="7716">MQRERESPHLRRVEPANVGTSVGRCWSREFRGRAAGGGLETDRQMSRTSPSNRAQSDMSGTVPGASGGKRD</sequence>
<organism evidence="2 3">
    <name type="scientific">Scophthalmus maximus</name>
    <name type="common">Turbot</name>
    <name type="synonym">Psetta maxima</name>
    <dbReference type="NCBI Taxonomy" id="52904"/>
    <lineage>
        <taxon>Eukaryota</taxon>
        <taxon>Metazoa</taxon>
        <taxon>Chordata</taxon>
        <taxon>Craniata</taxon>
        <taxon>Vertebrata</taxon>
        <taxon>Euteleostomi</taxon>
        <taxon>Actinopterygii</taxon>
        <taxon>Neopterygii</taxon>
        <taxon>Teleostei</taxon>
        <taxon>Neoteleostei</taxon>
        <taxon>Acanthomorphata</taxon>
        <taxon>Carangaria</taxon>
        <taxon>Pleuronectiformes</taxon>
        <taxon>Pleuronectoidei</taxon>
        <taxon>Scophthalmidae</taxon>
        <taxon>Scophthalmus</taxon>
    </lineage>
</organism>
<dbReference type="Proteomes" id="UP000246464">
    <property type="component" value="Chromosome 13"/>
</dbReference>
<feature type="region of interest" description="Disordered" evidence="1">
    <location>
        <begin position="1"/>
        <end position="71"/>
    </location>
</feature>
<dbReference type="AlphaFoldDB" id="A0A2U9C6S4"/>
<feature type="compositionally biased region" description="Basic and acidic residues" evidence="1">
    <location>
        <begin position="1"/>
        <end position="14"/>
    </location>
</feature>
<evidence type="ECO:0000313" key="2">
    <source>
        <dbReference type="EMBL" id="AWP11903.1"/>
    </source>
</evidence>
<dbReference type="EMBL" id="CP026255">
    <property type="protein sequence ID" value="AWP11903.1"/>
    <property type="molecule type" value="Genomic_DNA"/>
</dbReference>
<gene>
    <name evidence="2" type="ORF">SMAX5B_009436</name>
</gene>